<organism evidence="1 2">
    <name type="scientific">Blepharisma stoltei</name>
    <dbReference type="NCBI Taxonomy" id="1481888"/>
    <lineage>
        <taxon>Eukaryota</taxon>
        <taxon>Sar</taxon>
        <taxon>Alveolata</taxon>
        <taxon>Ciliophora</taxon>
        <taxon>Postciliodesmatophora</taxon>
        <taxon>Heterotrichea</taxon>
        <taxon>Heterotrichida</taxon>
        <taxon>Blepharismidae</taxon>
        <taxon>Blepharisma</taxon>
    </lineage>
</organism>
<reference evidence="1" key="1">
    <citation type="submission" date="2021-09" db="EMBL/GenBank/DDBJ databases">
        <authorList>
            <consortium name="AG Swart"/>
            <person name="Singh M."/>
            <person name="Singh A."/>
            <person name="Seah K."/>
            <person name="Emmerich C."/>
        </authorList>
    </citation>
    <scope>NUCLEOTIDE SEQUENCE</scope>
    <source>
        <strain evidence="1">ATCC30299</strain>
    </source>
</reference>
<dbReference type="AlphaFoldDB" id="A0AAU9JSB0"/>
<name>A0AAU9JSB0_9CILI</name>
<accession>A0AAU9JSB0</accession>
<evidence type="ECO:0000313" key="2">
    <source>
        <dbReference type="Proteomes" id="UP001162131"/>
    </source>
</evidence>
<proteinExistence type="predicted"/>
<evidence type="ECO:0000313" key="1">
    <source>
        <dbReference type="EMBL" id="CAG9330138.1"/>
    </source>
</evidence>
<protein>
    <submittedName>
        <fullName evidence="1">Uncharacterized protein</fullName>
    </submittedName>
</protein>
<gene>
    <name evidence="1" type="ORF">BSTOLATCC_MIC50740</name>
</gene>
<comment type="caution">
    <text evidence="1">The sequence shown here is derived from an EMBL/GenBank/DDBJ whole genome shotgun (WGS) entry which is preliminary data.</text>
</comment>
<dbReference type="Proteomes" id="UP001162131">
    <property type="component" value="Unassembled WGS sequence"/>
</dbReference>
<keyword evidence="2" id="KW-1185">Reference proteome</keyword>
<dbReference type="EMBL" id="CAJZBQ010000051">
    <property type="protein sequence ID" value="CAG9330138.1"/>
    <property type="molecule type" value="Genomic_DNA"/>
</dbReference>
<sequence>MSRKAHSNSSKYLDSSYSEDLKEIYSERIKSQHEYQSVSDSQEWMLIKSCLNPEAFPILSAYHHIENSENGYFISKHRDSPDNSISIFTFGSQSANKIDYIVQTNGQTTYSYASTKNPGYNGNRVSFEFKADENRYVDGHCIDHGDTPSETLNLYGKLSTEHSANHIPEPWDTYWGLHYRNWLVRNLRKSSLSYSQLVFYSDTPIVTNLGSHVPTGVLFFSHSHEGNLEEGWSIPWDSEIHRRCKDRENFQRMGLREYSLNALSKLKSKRYIFGRNISPKSFSHISGNLSSNFSNALIMPSVLKDPYDYFSLYRMEVLAESEHIPMWSLRTADFLLDCNSISQRSRLFEKLGYWTKRTFNYIEALQSSTIDTGINYKMLMQIWKKVKEKEDFDRNGIIQDQLRQIIIGSKDDATFASMINKTLNSMGLAEERKDIQLPDNSHEPPILTITIGQGKGSINKLKTPLSEENLSGPATLEFKFMVKDKNSPLQKLRTFLNVNKSLLQKNKESIVEVIISGNTQFLTARSKALLSDFFSEKKIHIICSSENPNS</sequence>